<dbReference type="InterPro" id="IPR036734">
    <property type="entry name" value="Neur_chan_lig-bd_sf"/>
</dbReference>
<evidence type="ECO:0000313" key="4">
    <source>
        <dbReference type="EMBL" id="KAK7078811.1"/>
    </source>
</evidence>
<evidence type="ECO:0000313" key="5">
    <source>
        <dbReference type="Proteomes" id="UP001381693"/>
    </source>
</evidence>
<evidence type="ECO:0000256" key="2">
    <source>
        <dbReference type="ARBA" id="ARBA00023136"/>
    </source>
</evidence>
<dbReference type="PROSITE" id="PS00236">
    <property type="entry name" value="NEUROTR_ION_CHANNEL"/>
    <property type="match status" value="1"/>
</dbReference>
<feature type="domain" description="Neurotransmitter-gated ion-channel ligand-binding" evidence="3">
    <location>
        <begin position="10"/>
        <end position="82"/>
    </location>
</feature>
<organism evidence="4 5">
    <name type="scientific">Halocaridina rubra</name>
    <name type="common">Hawaiian red shrimp</name>
    <dbReference type="NCBI Taxonomy" id="373956"/>
    <lineage>
        <taxon>Eukaryota</taxon>
        <taxon>Metazoa</taxon>
        <taxon>Ecdysozoa</taxon>
        <taxon>Arthropoda</taxon>
        <taxon>Crustacea</taxon>
        <taxon>Multicrustacea</taxon>
        <taxon>Malacostraca</taxon>
        <taxon>Eumalacostraca</taxon>
        <taxon>Eucarida</taxon>
        <taxon>Decapoda</taxon>
        <taxon>Pleocyemata</taxon>
        <taxon>Caridea</taxon>
        <taxon>Atyoidea</taxon>
        <taxon>Atyidae</taxon>
        <taxon>Halocaridina</taxon>
    </lineage>
</organism>
<keyword evidence="5" id="KW-1185">Reference proteome</keyword>
<dbReference type="GO" id="GO:0016020">
    <property type="term" value="C:membrane"/>
    <property type="evidence" value="ECO:0007669"/>
    <property type="project" value="UniProtKB-SubCell"/>
</dbReference>
<gene>
    <name evidence="4" type="ORF">SK128_010613</name>
</gene>
<reference evidence="4 5" key="1">
    <citation type="submission" date="2023-11" db="EMBL/GenBank/DDBJ databases">
        <title>Halocaridina rubra genome assembly.</title>
        <authorList>
            <person name="Smith C."/>
        </authorList>
    </citation>
    <scope>NUCLEOTIDE SEQUENCE [LARGE SCALE GENOMIC DNA]</scope>
    <source>
        <strain evidence="4">EP-1</strain>
        <tissue evidence="4">Whole</tissue>
    </source>
</reference>
<dbReference type="GO" id="GO:0005230">
    <property type="term" value="F:extracellular ligand-gated monoatomic ion channel activity"/>
    <property type="evidence" value="ECO:0007669"/>
    <property type="project" value="InterPro"/>
</dbReference>
<accession>A0AAN8X6K5</accession>
<dbReference type="Pfam" id="PF02931">
    <property type="entry name" value="Neur_chan_LBD"/>
    <property type="match status" value="1"/>
</dbReference>
<dbReference type="EMBL" id="JAXCGZ010007657">
    <property type="protein sequence ID" value="KAK7078811.1"/>
    <property type="molecule type" value="Genomic_DNA"/>
</dbReference>
<dbReference type="InterPro" id="IPR018000">
    <property type="entry name" value="Neurotransmitter_ion_chnl_CS"/>
</dbReference>
<dbReference type="SUPFAM" id="SSF63712">
    <property type="entry name" value="Nicotinic receptor ligand binding domain-like"/>
    <property type="match status" value="1"/>
</dbReference>
<dbReference type="AlphaFoldDB" id="A0AAN8X6K5"/>
<evidence type="ECO:0000256" key="1">
    <source>
        <dbReference type="ARBA" id="ARBA00004370"/>
    </source>
</evidence>
<dbReference type="Proteomes" id="UP001381693">
    <property type="component" value="Unassembled WGS sequence"/>
</dbReference>
<comment type="caution">
    <text evidence="4">The sequence shown here is derived from an EMBL/GenBank/DDBJ whole genome shotgun (WGS) entry which is preliminary data.</text>
</comment>
<name>A0AAN8X6K5_HALRR</name>
<comment type="subcellular location">
    <subcellularLocation>
        <location evidence="1">Membrane</location>
    </subcellularLocation>
</comment>
<evidence type="ECO:0000259" key="3">
    <source>
        <dbReference type="Pfam" id="PF02931"/>
    </source>
</evidence>
<keyword evidence="2" id="KW-0472">Membrane</keyword>
<sequence>MIYSGHTNLLKMSLRIQTSVSCDFEFHNYPWDQQLCSVVLHIPNINKKGLRYSPTSHVISCQTRDLEDYRLKTYFLHTQNDSDTFILYLALNRRPENYIWIIFLPTMLLLTIG</sequence>
<protein>
    <recommendedName>
        <fullName evidence="3">Neurotransmitter-gated ion-channel ligand-binding domain-containing protein</fullName>
    </recommendedName>
</protein>
<dbReference type="Gene3D" id="2.70.170.10">
    <property type="entry name" value="Neurotransmitter-gated ion-channel ligand-binding domain"/>
    <property type="match status" value="1"/>
</dbReference>
<proteinExistence type="predicted"/>
<dbReference type="InterPro" id="IPR006202">
    <property type="entry name" value="Neur_chan_lig-bd"/>
</dbReference>